<feature type="domain" description="CAAX prenyl protease 2/Lysostaphin resistance protein A-like" evidence="2">
    <location>
        <begin position="145"/>
        <end position="247"/>
    </location>
</feature>
<dbReference type="OrthoDB" id="3693644at2"/>
<dbReference type="GO" id="GO:0006508">
    <property type="term" value="P:proteolysis"/>
    <property type="evidence" value="ECO:0007669"/>
    <property type="project" value="UniProtKB-KW"/>
</dbReference>
<feature type="transmembrane region" description="Helical" evidence="1">
    <location>
        <begin position="67"/>
        <end position="87"/>
    </location>
</feature>
<feature type="transmembrane region" description="Helical" evidence="1">
    <location>
        <begin position="31"/>
        <end position="55"/>
    </location>
</feature>
<dbReference type="GO" id="GO:0004175">
    <property type="term" value="F:endopeptidase activity"/>
    <property type="evidence" value="ECO:0007669"/>
    <property type="project" value="UniProtKB-ARBA"/>
</dbReference>
<feature type="transmembrane region" description="Helical" evidence="1">
    <location>
        <begin position="107"/>
        <end position="127"/>
    </location>
</feature>
<dbReference type="RefSeq" id="WP_075013449.1">
    <property type="nucleotide sequence ID" value="NZ_FOWE01000004.1"/>
</dbReference>
<keyword evidence="1" id="KW-0812">Transmembrane</keyword>
<feature type="transmembrane region" description="Helical" evidence="1">
    <location>
        <begin position="226"/>
        <end position="245"/>
    </location>
</feature>
<dbReference type="AlphaFoldDB" id="A0A1I5FDL5"/>
<sequence length="304" mass="30929">MTVETTSPLPGPAHRPPAPRRLRRWVARRPLTAFTVLVFAAGWPVLAVPALSAHGVLPGGALPVEPFVLAALLLVMLPAALGVTAVVDGRPGVRALLARALQWRFGAGWWAAVVLGLPVTTLAVGLASGRTPTVDGAAAVLLDAVVSIGTALLLVNLWEETVWAGFLQTRLQRRHGPGTAAGLTAVAFAGIHVPLQLTGEVTVASVASAVGLLLVLGLLVRVLAGVVLAGTGGSVLAVAVLHALFNASTAEDDLVDRLLSGGAPLPLAVLAAVLLTAAAAAALRARRRAGRQRAGRPGAAHRGR</sequence>
<evidence type="ECO:0000259" key="2">
    <source>
        <dbReference type="Pfam" id="PF02517"/>
    </source>
</evidence>
<keyword evidence="1" id="KW-0472">Membrane</keyword>
<dbReference type="InterPro" id="IPR003675">
    <property type="entry name" value="Rce1/LyrA-like_dom"/>
</dbReference>
<proteinExistence type="predicted"/>
<evidence type="ECO:0000256" key="1">
    <source>
        <dbReference type="SAM" id="Phobius"/>
    </source>
</evidence>
<gene>
    <name evidence="3" type="ORF">SAMN05660359_02124</name>
</gene>
<feature type="transmembrane region" description="Helical" evidence="1">
    <location>
        <begin position="265"/>
        <end position="283"/>
    </location>
</feature>
<feature type="transmembrane region" description="Helical" evidence="1">
    <location>
        <begin position="178"/>
        <end position="195"/>
    </location>
</feature>
<organism evidence="3 4">
    <name type="scientific">Geodermatophilus obscurus</name>
    <dbReference type="NCBI Taxonomy" id="1861"/>
    <lineage>
        <taxon>Bacteria</taxon>
        <taxon>Bacillati</taxon>
        <taxon>Actinomycetota</taxon>
        <taxon>Actinomycetes</taxon>
        <taxon>Geodermatophilales</taxon>
        <taxon>Geodermatophilaceae</taxon>
        <taxon>Geodermatophilus</taxon>
    </lineage>
</organism>
<dbReference type="GO" id="GO:0080120">
    <property type="term" value="P:CAAX-box protein maturation"/>
    <property type="evidence" value="ECO:0007669"/>
    <property type="project" value="UniProtKB-ARBA"/>
</dbReference>
<reference evidence="4" key="1">
    <citation type="submission" date="2016-10" db="EMBL/GenBank/DDBJ databases">
        <authorList>
            <person name="Varghese N."/>
            <person name="Submissions S."/>
        </authorList>
    </citation>
    <scope>NUCLEOTIDE SEQUENCE [LARGE SCALE GENOMIC DNA]</scope>
    <source>
        <strain evidence="4">DSM 43161</strain>
    </source>
</reference>
<name>A0A1I5FDL5_9ACTN</name>
<dbReference type="EMBL" id="FOWE01000004">
    <property type="protein sequence ID" value="SFO21837.1"/>
    <property type="molecule type" value="Genomic_DNA"/>
</dbReference>
<dbReference type="Pfam" id="PF02517">
    <property type="entry name" value="Rce1-like"/>
    <property type="match status" value="1"/>
</dbReference>
<keyword evidence="3" id="KW-0645">Protease</keyword>
<protein>
    <submittedName>
        <fullName evidence="3">CAAX protease self-immunity</fullName>
    </submittedName>
</protein>
<keyword evidence="4" id="KW-1185">Reference proteome</keyword>
<keyword evidence="3" id="KW-0378">Hydrolase</keyword>
<feature type="transmembrane region" description="Helical" evidence="1">
    <location>
        <begin position="139"/>
        <end position="158"/>
    </location>
</feature>
<evidence type="ECO:0000313" key="4">
    <source>
        <dbReference type="Proteomes" id="UP000183642"/>
    </source>
</evidence>
<evidence type="ECO:0000313" key="3">
    <source>
        <dbReference type="EMBL" id="SFO21837.1"/>
    </source>
</evidence>
<accession>A0A1I5FDL5</accession>
<dbReference type="Proteomes" id="UP000183642">
    <property type="component" value="Unassembled WGS sequence"/>
</dbReference>
<keyword evidence="1" id="KW-1133">Transmembrane helix</keyword>
<feature type="transmembrane region" description="Helical" evidence="1">
    <location>
        <begin position="201"/>
        <end position="219"/>
    </location>
</feature>